<accession>A0A6L2M132</accession>
<keyword evidence="1" id="KW-0863">Zinc-finger</keyword>
<reference evidence="3" key="1">
    <citation type="journal article" date="2019" name="Sci. Rep.">
        <title>Draft genome of Tanacetum cinerariifolium, the natural source of mosquito coil.</title>
        <authorList>
            <person name="Yamashiro T."/>
            <person name="Shiraishi A."/>
            <person name="Satake H."/>
            <person name="Nakayama K."/>
        </authorList>
    </citation>
    <scope>NUCLEOTIDE SEQUENCE</scope>
</reference>
<comment type="caution">
    <text evidence="3">The sequence shown here is derived from an EMBL/GenBank/DDBJ whole genome shotgun (WGS) entry which is preliminary data.</text>
</comment>
<dbReference type="Pfam" id="PF03732">
    <property type="entry name" value="Retrotrans_gag"/>
    <property type="match status" value="1"/>
</dbReference>
<dbReference type="EMBL" id="BKCJ010005353">
    <property type="protein sequence ID" value="GEU66272.1"/>
    <property type="molecule type" value="Genomic_DNA"/>
</dbReference>
<dbReference type="SMART" id="SM00343">
    <property type="entry name" value="ZnF_C2HC"/>
    <property type="match status" value="2"/>
</dbReference>
<dbReference type="InterPro" id="IPR001878">
    <property type="entry name" value="Znf_CCHC"/>
</dbReference>
<dbReference type="GO" id="GO:0008270">
    <property type="term" value="F:zinc ion binding"/>
    <property type="evidence" value="ECO:0007669"/>
    <property type="project" value="UniProtKB-KW"/>
</dbReference>
<proteinExistence type="predicted"/>
<gene>
    <name evidence="3" type="ORF">Tci_038250</name>
</gene>
<name>A0A6L2M132_TANCI</name>
<dbReference type="SUPFAM" id="SSF57756">
    <property type="entry name" value="Retrovirus zinc finger-like domains"/>
    <property type="match status" value="1"/>
</dbReference>
<evidence type="ECO:0000313" key="3">
    <source>
        <dbReference type="EMBL" id="GEU66272.1"/>
    </source>
</evidence>
<sequence>MQLPSHWQCAPKCNNCKKYGHATRECRVNVNNNNNRVQNTGTCFECREPGHFKKNCLKLKNNGNDGRLMSWAEEIITQNPIPLRAMQRNSTNGDGSHSFEGGPTRPVQSVRACSYSDFMKCQPLNFRGTEGVVGLSRWYEKIESLFHISGCAIENQVKFMTCTMLDASLTWWNGHIRTLGHDDAYAMTWETLKKKMADKYYPRGEIKKLEIKLWNLKEKEKVDKYIGGLPYNIYENVMSARPKTLDETIELANDLIDQKLRTYAESDSIFSYQRDKPTTPSVPLKFKGWHFMKSE</sequence>
<dbReference type="PROSITE" id="PS50158">
    <property type="entry name" value="ZF_CCHC"/>
    <property type="match status" value="2"/>
</dbReference>
<dbReference type="InterPro" id="IPR005162">
    <property type="entry name" value="Retrotrans_gag_dom"/>
</dbReference>
<dbReference type="Gene3D" id="4.10.60.10">
    <property type="entry name" value="Zinc finger, CCHC-type"/>
    <property type="match status" value="1"/>
</dbReference>
<keyword evidence="1" id="KW-0479">Metal-binding</keyword>
<feature type="domain" description="CCHC-type" evidence="2">
    <location>
        <begin position="43"/>
        <end position="56"/>
    </location>
</feature>
<evidence type="ECO:0000256" key="1">
    <source>
        <dbReference type="PROSITE-ProRule" id="PRU00047"/>
    </source>
</evidence>
<protein>
    <recommendedName>
        <fullName evidence="2">CCHC-type domain-containing protein</fullName>
    </recommendedName>
</protein>
<dbReference type="GO" id="GO:0003676">
    <property type="term" value="F:nucleic acid binding"/>
    <property type="evidence" value="ECO:0007669"/>
    <property type="project" value="InterPro"/>
</dbReference>
<dbReference type="Pfam" id="PF00098">
    <property type="entry name" value="zf-CCHC"/>
    <property type="match status" value="1"/>
</dbReference>
<organism evidence="3">
    <name type="scientific">Tanacetum cinerariifolium</name>
    <name type="common">Dalmatian daisy</name>
    <name type="synonym">Chrysanthemum cinerariifolium</name>
    <dbReference type="NCBI Taxonomy" id="118510"/>
    <lineage>
        <taxon>Eukaryota</taxon>
        <taxon>Viridiplantae</taxon>
        <taxon>Streptophyta</taxon>
        <taxon>Embryophyta</taxon>
        <taxon>Tracheophyta</taxon>
        <taxon>Spermatophyta</taxon>
        <taxon>Magnoliopsida</taxon>
        <taxon>eudicotyledons</taxon>
        <taxon>Gunneridae</taxon>
        <taxon>Pentapetalae</taxon>
        <taxon>asterids</taxon>
        <taxon>campanulids</taxon>
        <taxon>Asterales</taxon>
        <taxon>Asteraceae</taxon>
        <taxon>Asteroideae</taxon>
        <taxon>Anthemideae</taxon>
        <taxon>Anthemidinae</taxon>
        <taxon>Tanacetum</taxon>
    </lineage>
</organism>
<dbReference type="AlphaFoldDB" id="A0A6L2M132"/>
<evidence type="ECO:0000259" key="2">
    <source>
        <dbReference type="PROSITE" id="PS50158"/>
    </source>
</evidence>
<feature type="domain" description="CCHC-type" evidence="2">
    <location>
        <begin position="12"/>
        <end position="27"/>
    </location>
</feature>
<dbReference type="InterPro" id="IPR036875">
    <property type="entry name" value="Znf_CCHC_sf"/>
</dbReference>
<keyword evidence="1" id="KW-0862">Zinc</keyword>